<dbReference type="AlphaFoldDB" id="A0AA47MRQ9"/>
<name>A0AA47MRQ9_MERPO</name>
<evidence type="ECO:0000313" key="2">
    <source>
        <dbReference type="EMBL" id="KAK0145377.1"/>
    </source>
</evidence>
<dbReference type="PANTHER" id="PTHR33104:SF2">
    <property type="entry name" value="CXC3 LIKE CYSTEINE CLUSTER DOMAIN-CONTAINING PROTEIN"/>
    <property type="match status" value="1"/>
</dbReference>
<dbReference type="InterPro" id="IPR040521">
    <property type="entry name" value="KDZ"/>
</dbReference>
<gene>
    <name evidence="2" type="ORF">N1851_015723</name>
</gene>
<dbReference type="EMBL" id="JAOPHQ010002860">
    <property type="protein sequence ID" value="KAK0145377.1"/>
    <property type="molecule type" value="Genomic_DNA"/>
</dbReference>
<proteinExistence type="predicted"/>
<evidence type="ECO:0000256" key="1">
    <source>
        <dbReference type="SAM" id="MobiDB-lite"/>
    </source>
</evidence>
<evidence type="ECO:0000313" key="3">
    <source>
        <dbReference type="Proteomes" id="UP001174136"/>
    </source>
</evidence>
<reference evidence="2" key="1">
    <citation type="journal article" date="2023" name="Front. Mar. Sci.">
        <title>A new Merluccius polli reference genome to investigate the effects of global change in West African waters.</title>
        <authorList>
            <person name="Mateo J.L."/>
            <person name="Blanco-Fernandez C."/>
            <person name="Garcia-Vazquez E."/>
            <person name="Machado-Schiaffino G."/>
        </authorList>
    </citation>
    <scope>NUCLEOTIDE SEQUENCE</scope>
    <source>
        <strain evidence="2">C29</strain>
        <tissue evidence="2">Fin</tissue>
    </source>
</reference>
<sequence>MKPFLSVLHAKAHALRCEILHGGRNQGGAGCTLGEEVEQVNSFLSRLAFNTKFMCKAGRTSTLTLQSIVWNKQKVDSLSHYLCARFVKTQKKHKEALDSLTSLQAELGIDENRLHQCVLDVERWAKDKNGIDFLTKKKLFDNVMLVRRLQEEKKILIKESTQHLAYINRRQEALKNIISHLNTDEPGWEFGRDTGVSTPSLAMSATGSLVTTGSQDLGLTSHPKDGALDRTESPSPSRGIGDLTEARGMSTPYWPSNTTASTTSSPIQRWTRPAPA</sequence>
<organism evidence="2 3">
    <name type="scientific">Merluccius polli</name>
    <name type="common">Benguela hake</name>
    <name type="synonym">Merluccius cadenati</name>
    <dbReference type="NCBI Taxonomy" id="89951"/>
    <lineage>
        <taxon>Eukaryota</taxon>
        <taxon>Metazoa</taxon>
        <taxon>Chordata</taxon>
        <taxon>Craniata</taxon>
        <taxon>Vertebrata</taxon>
        <taxon>Euteleostomi</taxon>
        <taxon>Actinopterygii</taxon>
        <taxon>Neopterygii</taxon>
        <taxon>Teleostei</taxon>
        <taxon>Neoteleostei</taxon>
        <taxon>Acanthomorphata</taxon>
        <taxon>Zeiogadaria</taxon>
        <taxon>Gadariae</taxon>
        <taxon>Gadiformes</taxon>
        <taxon>Gadoidei</taxon>
        <taxon>Merlucciidae</taxon>
        <taxon>Merluccius</taxon>
    </lineage>
</organism>
<comment type="caution">
    <text evidence="2">The sequence shown here is derived from an EMBL/GenBank/DDBJ whole genome shotgun (WGS) entry which is preliminary data.</text>
</comment>
<dbReference type="PANTHER" id="PTHR33104">
    <property type="entry name" value="SI:DKEY-29D5.2"/>
    <property type="match status" value="1"/>
</dbReference>
<feature type="compositionally biased region" description="Low complexity" evidence="1">
    <location>
        <begin position="256"/>
        <end position="265"/>
    </location>
</feature>
<feature type="compositionally biased region" description="Basic and acidic residues" evidence="1">
    <location>
        <begin position="222"/>
        <end position="232"/>
    </location>
</feature>
<accession>A0AA47MRQ9</accession>
<dbReference type="Pfam" id="PF18758">
    <property type="entry name" value="KDZ"/>
    <property type="match status" value="1"/>
</dbReference>
<protein>
    <submittedName>
        <fullName evidence="2">Uncharacterized protein</fullName>
    </submittedName>
</protein>
<feature type="region of interest" description="Disordered" evidence="1">
    <location>
        <begin position="212"/>
        <end position="276"/>
    </location>
</feature>
<keyword evidence="3" id="KW-1185">Reference proteome</keyword>
<dbReference type="Proteomes" id="UP001174136">
    <property type="component" value="Unassembled WGS sequence"/>
</dbReference>